<evidence type="ECO:0000313" key="1">
    <source>
        <dbReference type="EMBL" id="TFJ85736.1"/>
    </source>
</evidence>
<gene>
    <name evidence="1" type="ORF">NSK_003240</name>
</gene>
<proteinExistence type="predicted"/>
<dbReference type="OrthoDB" id="415460at2759"/>
<dbReference type="EMBL" id="SDOX01000011">
    <property type="protein sequence ID" value="TFJ85736.1"/>
    <property type="molecule type" value="Genomic_DNA"/>
</dbReference>
<dbReference type="Proteomes" id="UP000355283">
    <property type="component" value="Unassembled WGS sequence"/>
</dbReference>
<keyword evidence="2" id="KW-1185">Reference proteome</keyword>
<dbReference type="PANTHER" id="PTHR38666">
    <property type="match status" value="1"/>
</dbReference>
<dbReference type="InterPro" id="IPR021610">
    <property type="entry name" value="DUF3228"/>
</dbReference>
<protein>
    <submittedName>
        <fullName evidence="1">Uncharacterized protein</fullName>
    </submittedName>
</protein>
<sequence>MNLFLTFSVNGILTTPNLSIDLVIYAGAFPSAAPVFISRIVQSRPLASKSHYHCRGTMTAKYDIVVDDFCLRQFSQEGNYSKIRLPPSEFEEQVNAYYQANPTLVDGYAPFCKHIFMPNFAGLRSGTSPITPENVHLLRSIYEARKEKELPVLIRYFPKEEIASKPAAFLDIILYSREQIQKENEDMANPVKEQNHSPWGIVSVKPQDVDYELPMQPITMLRNALGRDYGGSGVALDQTKYLASVDFWSCHAIIR</sequence>
<dbReference type="Pfam" id="PF11539">
    <property type="entry name" value="DUF3228"/>
    <property type="match status" value="1"/>
</dbReference>
<dbReference type="PANTHER" id="PTHR38666:SF2">
    <property type="entry name" value="FLAGELLAR ASSOCIATED PROTEIN"/>
    <property type="match status" value="1"/>
</dbReference>
<name>A0A4D9D2W2_9STRA</name>
<accession>A0A4D9D2W2</accession>
<dbReference type="Gene3D" id="3.30.2310.50">
    <property type="entry name" value="Protein of unknown function (DUF3228), domain 1"/>
    <property type="match status" value="2"/>
</dbReference>
<dbReference type="AlphaFoldDB" id="A0A4D9D2W2"/>
<evidence type="ECO:0000313" key="2">
    <source>
        <dbReference type="Proteomes" id="UP000355283"/>
    </source>
</evidence>
<comment type="caution">
    <text evidence="1">The sequence shown here is derived from an EMBL/GenBank/DDBJ whole genome shotgun (WGS) entry which is preliminary data.</text>
</comment>
<reference evidence="1" key="1">
    <citation type="submission" date="2019-01" db="EMBL/GenBank/DDBJ databases">
        <title>Nuclear Genome Assembly of the Microalgal Biofuel strain Nannochloropsis salina CCMP1776.</title>
        <authorList>
            <person name="Hovde B."/>
        </authorList>
    </citation>
    <scope>NUCLEOTIDE SEQUENCE [LARGE SCALE GENOMIC DNA]</scope>
    <source>
        <strain evidence="1">CCMP1776</strain>
    </source>
</reference>
<organism evidence="1 2">
    <name type="scientific">Nannochloropsis salina CCMP1776</name>
    <dbReference type="NCBI Taxonomy" id="1027361"/>
    <lineage>
        <taxon>Eukaryota</taxon>
        <taxon>Sar</taxon>
        <taxon>Stramenopiles</taxon>
        <taxon>Ochrophyta</taxon>
        <taxon>Eustigmatophyceae</taxon>
        <taxon>Eustigmatales</taxon>
        <taxon>Monodopsidaceae</taxon>
        <taxon>Microchloropsis</taxon>
        <taxon>Microchloropsis salina</taxon>
    </lineage>
</organism>